<dbReference type="Gene3D" id="1.10.357.10">
    <property type="entry name" value="Tetracycline Repressor, domain 2"/>
    <property type="match status" value="1"/>
</dbReference>
<organism evidence="3">
    <name type="scientific">hydrothermal vent metagenome</name>
    <dbReference type="NCBI Taxonomy" id="652676"/>
    <lineage>
        <taxon>unclassified sequences</taxon>
        <taxon>metagenomes</taxon>
        <taxon>ecological metagenomes</taxon>
    </lineage>
</organism>
<feature type="domain" description="HTH tetR-type" evidence="2">
    <location>
        <begin position="9"/>
        <end position="69"/>
    </location>
</feature>
<dbReference type="InterPro" id="IPR023772">
    <property type="entry name" value="DNA-bd_HTH_TetR-type_CS"/>
</dbReference>
<dbReference type="GO" id="GO:0003677">
    <property type="term" value="F:DNA binding"/>
    <property type="evidence" value="ECO:0007669"/>
    <property type="project" value="UniProtKB-KW"/>
</dbReference>
<dbReference type="InterPro" id="IPR009057">
    <property type="entry name" value="Homeodomain-like_sf"/>
</dbReference>
<name>A0A1W1B9S1_9ZZZZ</name>
<dbReference type="InterPro" id="IPR050109">
    <property type="entry name" value="HTH-type_TetR-like_transc_reg"/>
</dbReference>
<dbReference type="InterPro" id="IPR041474">
    <property type="entry name" value="NicS_C"/>
</dbReference>
<dbReference type="AlphaFoldDB" id="A0A1W1B9S1"/>
<gene>
    <name evidence="3" type="ORF">MNB_SM-7-1554</name>
</gene>
<reference evidence="3" key="1">
    <citation type="submission" date="2016-10" db="EMBL/GenBank/DDBJ databases">
        <authorList>
            <person name="de Groot N.N."/>
        </authorList>
    </citation>
    <scope>NUCLEOTIDE SEQUENCE</scope>
</reference>
<dbReference type="EMBL" id="FPHB01000010">
    <property type="protein sequence ID" value="SFV50232.1"/>
    <property type="molecule type" value="Genomic_DNA"/>
</dbReference>
<dbReference type="InterPro" id="IPR036271">
    <property type="entry name" value="Tet_transcr_reg_TetR-rel_C_sf"/>
</dbReference>
<sequence length="215" mass="24152">MAKNRRDAEATRSKILSSAMALFAQKGFDAVTVDEIGAECGVNKAMIFYYFKSKSGLYEAIMKSVFDDIYIKIVEAEKCCNDVVGELKAFVEAYTLYATKYPHFPALLLREISNGGAQIPELMFESMKKLFMLLSDILKRGEEQGIFKDVISMVVHFMILGSVNLYIVSTPLRKRVDEDGIDTCCGCDTKMIAEYIFKKITLMLEVDSEKISSCS</sequence>
<dbReference type="SUPFAM" id="SSF46689">
    <property type="entry name" value="Homeodomain-like"/>
    <property type="match status" value="1"/>
</dbReference>
<evidence type="ECO:0000313" key="3">
    <source>
        <dbReference type="EMBL" id="SFV50232.1"/>
    </source>
</evidence>
<dbReference type="InterPro" id="IPR001647">
    <property type="entry name" value="HTH_TetR"/>
</dbReference>
<dbReference type="PRINTS" id="PR00455">
    <property type="entry name" value="HTHTETR"/>
</dbReference>
<protein>
    <submittedName>
        <fullName evidence="3">Transcriptional regulator, TetR family</fullName>
    </submittedName>
</protein>
<proteinExistence type="predicted"/>
<dbReference type="PROSITE" id="PS01081">
    <property type="entry name" value="HTH_TETR_1"/>
    <property type="match status" value="1"/>
</dbReference>
<evidence type="ECO:0000256" key="1">
    <source>
        <dbReference type="ARBA" id="ARBA00023125"/>
    </source>
</evidence>
<dbReference type="PANTHER" id="PTHR30328:SF54">
    <property type="entry name" value="HTH-TYPE TRANSCRIPTIONAL REPRESSOR SCO4008"/>
    <property type="match status" value="1"/>
</dbReference>
<dbReference type="Pfam" id="PF17938">
    <property type="entry name" value="TetR_C_29"/>
    <property type="match status" value="1"/>
</dbReference>
<dbReference type="PROSITE" id="PS50977">
    <property type="entry name" value="HTH_TETR_2"/>
    <property type="match status" value="1"/>
</dbReference>
<evidence type="ECO:0000259" key="2">
    <source>
        <dbReference type="PROSITE" id="PS50977"/>
    </source>
</evidence>
<dbReference type="SUPFAM" id="SSF48498">
    <property type="entry name" value="Tetracyclin repressor-like, C-terminal domain"/>
    <property type="match status" value="1"/>
</dbReference>
<accession>A0A1W1B9S1</accession>
<dbReference type="PANTHER" id="PTHR30328">
    <property type="entry name" value="TRANSCRIPTIONAL REPRESSOR"/>
    <property type="match status" value="1"/>
</dbReference>
<keyword evidence="1" id="KW-0238">DNA-binding</keyword>
<dbReference type="Pfam" id="PF00440">
    <property type="entry name" value="TetR_N"/>
    <property type="match status" value="1"/>
</dbReference>